<dbReference type="EnsemblPlants" id="OB12G25640.1">
    <property type="protein sequence ID" value="OB12G25640.1"/>
    <property type="gene ID" value="OB12G25640"/>
</dbReference>
<dbReference type="Proteomes" id="UP000006038">
    <property type="component" value="Chromosome 12"/>
</dbReference>
<dbReference type="Gramene" id="OB12G25640.1">
    <property type="protein sequence ID" value="OB12G25640.1"/>
    <property type="gene ID" value="OB12G25640"/>
</dbReference>
<organism evidence="1">
    <name type="scientific">Oryza brachyantha</name>
    <name type="common">malo sina</name>
    <dbReference type="NCBI Taxonomy" id="4533"/>
    <lineage>
        <taxon>Eukaryota</taxon>
        <taxon>Viridiplantae</taxon>
        <taxon>Streptophyta</taxon>
        <taxon>Embryophyta</taxon>
        <taxon>Tracheophyta</taxon>
        <taxon>Spermatophyta</taxon>
        <taxon>Magnoliopsida</taxon>
        <taxon>Liliopsida</taxon>
        <taxon>Poales</taxon>
        <taxon>Poaceae</taxon>
        <taxon>BOP clade</taxon>
        <taxon>Oryzoideae</taxon>
        <taxon>Oryzeae</taxon>
        <taxon>Oryzinae</taxon>
        <taxon>Oryza</taxon>
    </lineage>
</organism>
<reference evidence="1" key="1">
    <citation type="journal article" date="2013" name="Nat. Commun.">
        <title>Whole-genome sequencing of Oryza brachyantha reveals mechanisms underlying Oryza genome evolution.</title>
        <authorList>
            <person name="Chen J."/>
            <person name="Huang Q."/>
            <person name="Gao D."/>
            <person name="Wang J."/>
            <person name="Lang Y."/>
            <person name="Liu T."/>
            <person name="Li B."/>
            <person name="Bai Z."/>
            <person name="Luis Goicoechea J."/>
            <person name="Liang C."/>
            <person name="Chen C."/>
            <person name="Zhang W."/>
            <person name="Sun S."/>
            <person name="Liao Y."/>
            <person name="Zhang X."/>
            <person name="Yang L."/>
            <person name="Song C."/>
            <person name="Wang M."/>
            <person name="Shi J."/>
            <person name="Liu G."/>
            <person name="Liu J."/>
            <person name="Zhou H."/>
            <person name="Zhou W."/>
            <person name="Yu Q."/>
            <person name="An N."/>
            <person name="Chen Y."/>
            <person name="Cai Q."/>
            <person name="Wang B."/>
            <person name="Liu B."/>
            <person name="Min J."/>
            <person name="Huang Y."/>
            <person name="Wu H."/>
            <person name="Li Z."/>
            <person name="Zhang Y."/>
            <person name="Yin Y."/>
            <person name="Song W."/>
            <person name="Jiang J."/>
            <person name="Jackson S.A."/>
            <person name="Wing R.A."/>
            <person name="Wang J."/>
            <person name="Chen M."/>
        </authorList>
    </citation>
    <scope>NUCLEOTIDE SEQUENCE [LARGE SCALE GENOMIC DNA]</scope>
    <source>
        <strain evidence="1">cv. IRGC 101232</strain>
    </source>
</reference>
<protein>
    <submittedName>
        <fullName evidence="1">Uncharacterized protein</fullName>
    </submittedName>
</protein>
<dbReference type="AlphaFoldDB" id="J3NF06"/>
<keyword evidence="2" id="KW-1185">Reference proteome</keyword>
<accession>J3NF06</accession>
<proteinExistence type="predicted"/>
<name>J3NF06_ORYBR</name>
<dbReference type="HOGENOM" id="CLU_2871214_0_0_1"/>
<sequence>MEIFTQYLLLSYTCILKVIHYCYRYARHQKLPRCQIGLVHPNTIVACSELCTGKKLTPCKICSC</sequence>
<evidence type="ECO:0000313" key="2">
    <source>
        <dbReference type="Proteomes" id="UP000006038"/>
    </source>
</evidence>
<evidence type="ECO:0000313" key="1">
    <source>
        <dbReference type="EnsemblPlants" id="OB12G25640.1"/>
    </source>
</evidence>
<reference evidence="1" key="2">
    <citation type="submission" date="2013-04" db="UniProtKB">
        <authorList>
            <consortium name="EnsemblPlants"/>
        </authorList>
    </citation>
    <scope>IDENTIFICATION</scope>
</reference>